<evidence type="ECO:0000313" key="11">
    <source>
        <dbReference type="EMBL" id="RJE20602.1"/>
    </source>
</evidence>
<feature type="transmembrane region" description="Helical" evidence="9">
    <location>
        <begin position="190"/>
        <end position="213"/>
    </location>
</feature>
<evidence type="ECO:0000256" key="1">
    <source>
        <dbReference type="ARBA" id="ARBA00004141"/>
    </source>
</evidence>
<dbReference type="AlphaFoldDB" id="A0A3A2ZBU7"/>
<feature type="transmembrane region" description="Helical" evidence="9">
    <location>
        <begin position="229"/>
        <end position="250"/>
    </location>
</feature>
<dbReference type="PANTHER" id="PTHR48022">
    <property type="entry name" value="PLASTIDIC GLUCOSE TRANSPORTER 4"/>
    <property type="match status" value="1"/>
</dbReference>
<name>A0A3A2ZBU7_9EURO</name>
<feature type="transmembrane region" description="Helical" evidence="9">
    <location>
        <begin position="402"/>
        <end position="427"/>
    </location>
</feature>
<evidence type="ECO:0000256" key="8">
    <source>
        <dbReference type="RuleBase" id="RU003346"/>
    </source>
</evidence>
<feature type="transmembrane region" description="Helical" evidence="9">
    <location>
        <begin position="105"/>
        <end position="124"/>
    </location>
</feature>
<proteinExistence type="inferred from homology"/>
<keyword evidence="6 9" id="KW-1133">Transmembrane helix</keyword>
<feature type="transmembrane region" description="Helical" evidence="9">
    <location>
        <begin position="374"/>
        <end position="396"/>
    </location>
</feature>
<sequence length="541" mass="60576">MATNTEFILEKAAAHHVEDTLGHGAIIEAKQASDEERTQKLWPALKANRKAVAWSVLISLSIVMEGYDVILMNNFFAYPSFQRKFGQDYGGDIGWQVSGPWQTGLSMASTVGTVFGGLMNGYFASKFGYRIVMMVSLVFMAAFIFVVFFANSAAVLLVGQILCGLAWGVFATIGPAYASEVCPTALRGYLTIYVNMCWAIGQFIAAGVMYALVNRPDEWSYRIPFALQWIWPVPLIVICWFAPESPWYLVRKDRLEEAKRSLYRLGGDKTEDQINGQLAMLVHTTKIEMAMEEGTRYWDCFKGVDLRRTEICCMAFMGQILSGSTFAYSPTYFFESAGMDTTHAYQLNVGGTAIAFVGTIISWWLITHFGRRTLYVWGQGILCVVLLIIGILSASSQAQGALWAQAGFCIFWLFTYSLTVGPIAYAIVSETSSVRLRPLTVCLARTAYQLINIVSQVLETYFMNPTEWNAQGKTGFFWAGTALFTFIWAYFRLPEAKGRTYEELDILFAKRVSARKFSKTAVDAYAQGQEVSREELVETKT</sequence>
<dbReference type="NCBIfam" id="TIGR00879">
    <property type="entry name" value="SP"/>
    <property type="match status" value="1"/>
</dbReference>
<dbReference type="InterPro" id="IPR005829">
    <property type="entry name" value="Sugar_transporter_CS"/>
</dbReference>
<dbReference type="FunFam" id="1.20.1250.20:FF:000254">
    <property type="entry name" value="MAL31p Maltose permease"/>
    <property type="match status" value="1"/>
</dbReference>
<evidence type="ECO:0000256" key="2">
    <source>
        <dbReference type="ARBA" id="ARBA00010992"/>
    </source>
</evidence>
<evidence type="ECO:0000313" key="12">
    <source>
        <dbReference type="Proteomes" id="UP000266188"/>
    </source>
</evidence>
<feature type="transmembrane region" description="Helical" evidence="9">
    <location>
        <begin position="156"/>
        <end position="178"/>
    </location>
</feature>
<evidence type="ECO:0000256" key="3">
    <source>
        <dbReference type="ARBA" id="ARBA00022448"/>
    </source>
</evidence>
<dbReference type="InterPro" id="IPR005828">
    <property type="entry name" value="MFS_sugar_transport-like"/>
</dbReference>
<keyword evidence="4" id="KW-0762">Sugar transport</keyword>
<dbReference type="EMBL" id="MVGC01000292">
    <property type="protein sequence ID" value="RJE20602.1"/>
    <property type="molecule type" value="Genomic_DNA"/>
</dbReference>
<dbReference type="Proteomes" id="UP000266188">
    <property type="component" value="Unassembled WGS sequence"/>
</dbReference>
<keyword evidence="3 8" id="KW-0813">Transport</keyword>
<dbReference type="PROSITE" id="PS00217">
    <property type="entry name" value="SUGAR_TRANSPORT_2"/>
    <property type="match status" value="1"/>
</dbReference>
<dbReference type="GO" id="GO:0016020">
    <property type="term" value="C:membrane"/>
    <property type="evidence" value="ECO:0007669"/>
    <property type="project" value="UniProtKB-SubCell"/>
</dbReference>
<dbReference type="InterPro" id="IPR036259">
    <property type="entry name" value="MFS_trans_sf"/>
</dbReference>
<feature type="transmembrane region" description="Helical" evidence="9">
    <location>
        <begin position="311"/>
        <end position="329"/>
    </location>
</feature>
<feature type="transmembrane region" description="Helical" evidence="9">
    <location>
        <begin position="439"/>
        <end position="463"/>
    </location>
</feature>
<feature type="transmembrane region" description="Helical" evidence="9">
    <location>
        <begin position="131"/>
        <end position="150"/>
    </location>
</feature>
<keyword evidence="7 9" id="KW-0472">Membrane</keyword>
<dbReference type="InterPro" id="IPR003663">
    <property type="entry name" value="Sugar/inositol_transpt"/>
</dbReference>
<dbReference type="SUPFAM" id="SSF103473">
    <property type="entry name" value="MFS general substrate transporter"/>
    <property type="match status" value="1"/>
</dbReference>
<feature type="transmembrane region" description="Helical" evidence="9">
    <location>
        <begin position="475"/>
        <end position="491"/>
    </location>
</feature>
<protein>
    <submittedName>
        <fullName evidence="11">Maltose permease</fullName>
    </submittedName>
</protein>
<evidence type="ECO:0000259" key="10">
    <source>
        <dbReference type="PROSITE" id="PS50850"/>
    </source>
</evidence>
<comment type="caution">
    <text evidence="11">The sequence shown here is derived from an EMBL/GenBank/DDBJ whole genome shotgun (WGS) entry which is preliminary data.</text>
</comment>
<gene>
    <name evidence="11" type="ORF">PHISCL_07065</name>
</gene>
<evidence type="ECO:0000256" key="7">
    <source>
        <dbReference type="ARBA" id="ARBA00023136"/>
    </source>
</evidence>
<dbReference type="InterPro" id="IPR050360">
    <property type="entry name" value="MFS_Sugar_Transporters"/>
</dbReference>
<organism evidence="11 12">
    <name type="scientific">Aspergillus sclerotialis</name>
    <dbReference type="NCBI Taxonomy" id="2070753"/>
    <lineage>
        <taxon>Eukaryota</taxon>
        <taxon>Fungi</taxon>
        <taxon>Dikarya</taxon>
        <taxon>Ascomycota</taxon>
        <taxon>Pezizomycotina</taxon>
        <taxon>Eurotiomycetes</taxon>
        <taxon>Eurotiomycetidae</taxon>
        <taxon>Eurotiales</taxon>
        <taxon>Aspergillaceae</taxon>
        <taxon>Aspergillus</taxon>
        <taxon>Aspergillus subgen. Polypaecilum</taxon>
    </lineage>
</organism>
<evidence type="ECO:0000256" key="9">
    <source>
        <dbReference type="SAM" id="Phobius"/>
    </source>
</evidence>
<feature type="transmembrane region" description="Helical" evidence="9">
    <location>
        <begin position="51"/>
        <end position="70"/>
    </location>
</feature>
<dbReference type="Gene3D" id="1.20.1250.20">
    <property type="entry name" value="MFS general substrate transporter like domains"/>
    <property type="match status" value="1"/>
</dbReference>
<dbReference type="GO" id="GO:0005351">
    <property type="term" value="F:carbohydrate:proton symporter activity"/>
    <property type="evidence" value="ECO:0007669"/>
    <property type="project" value="TreeGrafter"/>
</dbReference>
<evidence type="ECO:0000256" key="6">
    <source>
        <dbReference type="ARBA" id="ARBA00022989"/>
    </source>
</evidence>
<evidence type="ECO:0000256" key="5">
    <source>
        <dbReference type="ARBA" id="ARBA00022692"/>
    </source>
</evidence>
<dbReference type="PANTHER" id="PTHR48022:SF83">
    <property type="entry name" value="MAJOR FACILITATOR SUPERFAMILY (MFS) PROFILE DOMAIN-CONTAINING PROTEIN"/>
    <property type="match status" value="1"/>
</dbReference>
<comment type="subcellular location">
    <subcellularLocation>
        <location evidence="1">Membrane</location>
        <topology evidence="1">Multi-pass membrane protein</topology>
    </subcellularLocation>
</comment>
<evidence type="ECO:0000256" key="4">
    <source>
        <dbReference type="ARBA" id="ARBA00022597"/>
    </source>
</evidence>
<dbReference type="PROSITE" id="PS50850">
    <property type="entry name" value="MFS"/>
    <property type="match status" value="1"/>
</dbReference>
<dbReference type="InterPro" id="IPR020846">
    <property type="entry name" value="MFS_dom"/>
</dbReference>
<keyword evidence="5 9" id="KW-0812">Transmembrane</keyword>
<feature type="transmembrane region" description="Helical" evidence="9">
    <location>
        <begin position="349"/>
        <end position="367"/>
    </location>
</feature>
<feature type="domain" description="Major facilitator superfamily (MFS) profile" evidence="10">
    <location>
        <begin position="54"/>
        <end position="497"/>
    </location>
</feature>
<dbReference type="Pfam" id="PF00083">
    <property type="entry name" value="Sugar_tr"/>
    <property type="match status" value="1"/>
</dbReference>
<reference evidence="12" key="1">
    <citation type="submission" date="2017-02" db="EMBL/GenBank/DDBJ databases">
        <authorList>
            <person name="Tafer H."/>
            <person name="Lopandic K."/>
        </authorList>
    </citation>
    <scope>NUCLEOTIDE SEQUENCE [LARGE SCALE GENOMIC DNA]</scope>
    <source>
        <strain evidence="12">CBS 366.77</strain>
    </source>
</reference>
<comment type="similarity">
    <text evidence="2 8">Belongs to the major facilitator superfamily. Sugar transporter (TC 2.A.1.1) family.</text>
</comment>
<dbReference type="OrthoDB" id="6612291at2759"/>
<keyword evidence="12" id="KW-1185">Reference proteome</keyword>
<accession>A0A3A2ZBU7</accession>